<sequence>MNDIFYAAILALLLLILVAGIRLVIGPTVPDRVVALDTINTLMVGSMILLAAYLGQTIFVDVAIVYALLSFLGTLAISKYIGGEL</sequence>
<evidence type="ECO:0000256" key="2">
    <source>
        <dbReference type="ARBA" id="ARBA00022448"/>
    </source>
</evidence>
<dbReference type="NCBIfam" id="NF009242">
    <property type="entry name" value="PRK12599.1-1"/>
    <property type="match status" value="1"/>
</dbReference>
<feature type="transmembrane region" description="Helical" evidence="7">
    <location>
        <begin position="33"/>
        <end position="55"/>
    </location>
</feature>
<reference evidence="8" key="1">
    <citation type="submission" date="2014-12" db="EMBL/GenBank/DDBJ databases">
        <authorList>
            <person name="Huang H.-H."/>
            <person name="Chen S.-C."/>
            <person name="Lai M.-C."/>
        </authorList>
    </citation>
    <scope>NUCLEOTIDE SEQUENCE</scope>
    <source>
        <strain evidence="8">K1F9705b</strain>
    </source>
</reference>
<keyword evidence="9" id="KW-1185">Reference proteome</keyword>
<organism evidence="8 9">
    <name type="scientific">Methanocalculus chunghsingensis</name>
    <dbReference type="NCBI Taxonomy" id="156457"/>
    <lineage>
        <taxon>Archaea</taxon>
        <taxon>Methanobacteriati</taxon>
        <taxon>Methanobacteriota</taxon>
        <taxon>Stenosarchaea group</taxon>
        <taxon>Methanomicrobia</taxon>
        <taxon>Methanomicrobiales</taxon>
        <taxon>Methanocalculaceae</taxon>
        <taxon>Methanocalculus</taxon>
    </lineage>
</organism>
<dbReference type="GO" id="GO:0005886">
    <property type="term" value="C:plasma membrane"/>
    <property type="evidence" value="ECO:0007669"/>
    <property type="project" value="UniProtKB-SubCell"/>
</dbReference>
<proteinExistence type="predicted"/>
<dbReference type="OrthoDB" id="84883at2157"/>
<protein>
    <submittedName>
        <fullName evidence="8">Monovalent cation/H+ antiporter subunit F</fullName>
    </submittedName>
</protein>
<gene>
    <name evidence="8" type="ORF">RJ53_01745</name>
</gene>
<dbReference type="GO" id="GO:0015385">
    <property type="term" value="F:sodium:proton antiporter activity"/>
    <property type="evidence" value="ECO:0007669"/>
    <property type="project" value="TreeGrafter"/>
</dbReference>
<comment type="subcellular location">
    <subcellularLocation>
        <location evidence="1">Cell membrane</location>
        <topology evidence="1">Multi-pass membrane protein</topology>
    </subcellularLocation>
</comment>
<keyword evidence="3" id="KW-1003">Cell membrane</keyword>
<accession>A0A8J7W5X9</accession>
<dbReference type="EMBL" id="JWHL01000002">
    <property type="protein sequence ID" value="MBR1368286.1"/>
    <property type="molecule type" value="Genomic_DNA"/>
</dbReference>
<keyword evidence="6 7" id="KW-0472">Membrane</keyword>
<keyword evidence="5 7" id="KW-1133">Transmembrane helix</keyword>
<comment type="caution">
    <text evidence="8">The sequence shown here is derived from an EMBL/GenBank/DDBJ whole genome shotgun (WGS) entry which is preliminary data.</text>
</comment>
<dbReference type="RefSeq" id="WP_211529898.1">
    <property type="nucleotide sequence ID" value="NZ_JWHL01000002.1"/>
</dbReference>
<dbReference type="InterPro" id="IPR007208">
    <property type="entry name" value="MrpF/PhaF-like"/>
</dbReference>
<dbReference type="PANTHER" id="PTHR34702:SF1">
    <property type="entry name" value="NA(+)_H(+) ANTIPORTER SUBUNIT F"/>
    <property type="match status" value="1"/>
</dbReference>
<dbReference type="AlphaFoldDB" id="A0A8J7W5X9"/>
<dbReference type="Pfam" id="PF04066">
    <property type="entry name" value="MrpF_PhaF"/>
    <property type="match status" value="1"/>
</dbReference>
<feature type="transmembrane region" description="Helical" evidence="7">
    <location>
        <begin position="62"/>
        <end position="82"/>
    </location>
</feature>
<keyword evidence="2" id="KW-0813">Transport</keyword>
<evidence type="ECO:0000256" key="3">
    <source>
        <dbReference type="ARBA" id="ARBA00022475"/>
    </source>
</evidence>
<evidence type="ECO:0000313" key="9">
    <source>
        <dbReference type="Proteomes" id="UP000730161"/>
    </source>
</evidence>
<evidence type="ECO:0000256" key="4">
    <source>
        <dbReference type="ARBA" id="ARBA00022692"/>
    </source>
</evidence>
<evidence type="ECO:0000256" key="7">
    <source>
        <dbReference type="SAM" id="Phobius"/>
    </source>
</evidence>
<evidence type="ECO:0000313" key="8">
    <source>
        <dbReference type="EMBL" id="MBR1368286.1"/>
    </source>
</evidence>
<dbReference type="PANTHER" id="PTHR34702">
    <property type="entry name" value="NA(+)/H(+) ANTIPORTER SUBUNIT F1"/>
    <property type="match status" value="1"/>
</dbReference>
<dbReference type="Proteomes" id="UP000730161">
    <property type="component" value="Unassembled WGS sequence"/>
</dbReference>
<evidence type="ECO:0000256" key="1">
    <source>
        <dbReference type="ARBA" id="ARBA00004651"/>
    </source>
</evidence>
<evidence type="ECO:0000256" key="5">
    <source>
        <dbReference type="ARBA" id="ARBA00022989"/>
    </source>
</evidence>
<evidence type="ECO:0000256" key="6">
    <source>
        <dbReference type="ARBA" id="ARBA00023136"/>
    </source>
</evidence>
<keyword evidence="4 7" id="KW-0812">Transmembrane</keyword>
<name>A0A8J7W5X9_9EURY</name>